<dbReference type="STRING" id="321267.SHM7688_03447"/>
<dbReference type="PRINTS" id="PR00411">
    <property type="entry name" value="PNDRDTASEI"/>
</dbReference>
<dbReference type="EC" id="1.4.99.5" evidence="4"/>
<gene>
    <name evidence="4" type="primary">hcnB</name>
    <name evidence="4" type="ORF">SHM7688_03447</name>
</gene>
<dbReference type="GO" id="GO:0050622">
    <property type="term" value="F:glycine dehydrogenase (cyanide-forming) activity"/>
    <property type="evidence" value="ECO:0007669"/>
    <property type="project" value="UniProtKB-EC"/>
</dbReference>
<dbReference type="Pfam" id="PF04324">
    <property type="entry name" value="Fer2_BFD"/>
    <property type="match status" value="1"/>
</dbReference>
<name>A0A0P1ETR7_9RHOB</name>
<dbReference type="Pfam" id="PF07992">
    <property type="entry name" value="Pyr_redox_2"/>
    <property type="match status" value="1"/>
</dbReference>
<organism evidence="4 5">
    <name type="scientific">Shimia marina</name>
    <dbReference type="NCBI Taxonomy" id="321267"/>
    <lineage>
        <taxon>Bacteria</taxon>
        <taxon>Pseudomonadati</taxon>
        <taxon>Pseudomonadota</taxon>
        <taxon>Alphaproteobacteria</taxon>
        <taxon>Rhodobacterales</taxon>
        <taxon>Roseobacteraceae</taxon>
    </lineage>
</organism>
<accession>A0A0P1ETR7</accession>
<dbReference type="EMBL" id="CYPW01000032">
    <property type="protein sequence ID" value="CUH53978.1"/>
    <property type="molecule type" value="Genomic_DNA"/>
</dbReference>
<dbReference type="InterPro" id="IPR023753">
    <property type="entry name" value="FAD/NAD-binding_dom"/>
</dbReference>
<evidence type="ECO:0000259" key="3">
    <source>
        <dbReference type="Pfam" id="PF07992"/>
    </source>
</evidence>
<sequence>MSWHLGKVGTQVTQFDLVIVGGGAAGQSAALEAVTRGLSVALLVDPMLAENQRLYTEALHSPFEADRERYDASQDQSAIARLQDRQVYVVPDAQLRSVSGNLVGYDANGMRETLRAAHVLLETGLMERPMPLPGWTLPGVMTIGAALRLMQHGGLAAKDAVLVGSGLPLYSMAVSLLRLGYPPVALVETQTASDLWGALKKNVGSVIAAHRPARRMIQMLIEIRNAGVPRYVGAHDISLLGDRAVESVHFRHGRKLRDMPCTNVLLHHGVVKDVSVSSASGLTPDWSAAEQSFDLKSDAWGRTVAPNIWLVAGDCVPIGIPALQDAGRVAALTIGYELRKVSKSVRDRAAIEMRLALASHGRATGFVDQVFPPYPAALKPQDGVTVCRCTGVKAAKIRQAAALGARTMSDVRAFSSAGDGSCGGAMCAAVVAQTLAEFSRQSVEDVGSFTPQTAPGLQPVVTLPYDLNMVLPGGGNDD</sequence>
<evidence type="ECO:0000313" key="4">
    <source>
        <dbReference type="EMBL" id="CUH53978.1"/>
    </source>
</evidence>
<dbReference type="Gene3D" id="1.10.10.1100">
    <property type="entry name" value="BFD-like [2Fe-2S]-binding domain"/>
    <property type="match status" value="1"/>
</dbReference>
<evidence type="ECO:0000259" key="2">
    <source>
        <dbReference type="Pfam" id="PF04324"/>
    </source>
</evidence>
<dbReference type="Gene3D" id="3.50.50.60">
    <property type="entry name" value="FAD/NAD(P)-binding domain"/>
    <property type="match status" value="2"/>
</dbReference>
<keyword evidence="5" id="KW-1185">Reference proteome</keyword>
<dbReference type="PRINTS" id="PR00368">
    <property type="entry name" value="FADPNR"/>
</dbReference>
<proteinExistence type="predicted"/>
<dbReference type="RefSeq" id="WP_058241133.1">
    <property type="nucleotide sequence ID" value="NZ_CYPW01000032.1"/>
</dbReference>
<feature type="domain" description="BFD-like [2Fe-2S]-binding" evidence="2">
    <location>
        <begin position="386"/>
        <end position="437"/>
    </location>
</feature>
<dbReference type="PANTHER" id="PTHR42949:SF3">
    <property type="entry name" value="ANAEROBIC GLYCEROL-3-PHOSPHATE DEHYDROGENASE SUBUNIT B"/>
    <property type="match status" value="1"/>
</dbReference>
<dbReference type="InterPro" id="IPR007419">
    <property type="entry name" value="BFD-like_2Fe2S-bd_dom"/>
</dbReference>
<evidence type="ECO:0000313" key="5">
    <source>
        <dbReference type="Proteomes" id="UP000054823"/>
    </source>
</evidence>
<dbReference type="PANTHER" id="PTHR42949">
    <property type="entry name" value="ANAEROBIC GLYCEROL-3-PHOSPHATE DEHYDROGENASE SUBUNIT B"/>
    <property type="match status" value="1"/>
</dbReference>
<evidence type="ECO:0000256" key="1">
    <source>
        <dbReference type="ARBA" id="ARBA00023002"/>
    </source>
</evidence>
<dbReference type="InterPro" id="IPR036188">
    <property type="entry name" value="FAD/NAD-bd_sf"/>
</dbReference>
<reference evidence="4 5" key="1">
    <citation type="submission" date="2015-09" db="EMBL/GenBank/DDBJ databases">
        <authorList>
            <consortium name="Swine Surveillance"/>
        </authorList>
    </citation>
    <scope>NUCLEOTIDE SEQUENCE [LARGE SCALE GENOMIC DNA]</scope>
    <source>
        <strain evidence="4 5">CECT 7688</strain>
    </source>
</reference>
<dbReference type="Proteomes" id="UP000054823">
    <property type="component" value="Unassembled WGS sequence"/>
</dbReference>
<protein>
    <submittedName>
        <fullName evidence="4">Hydrogen cyanide synthase subunit HcnB</fullName>
        <ecNumber evidence="4">1.4.99.5</ecNumber>
    </submittedName>
</protein>
<dbReference type="InterPro" id="IPR041854">
    <property type="entry name" value="BFD-like_2Fe2S-bd_dom_sf"/>
</dbReference>
<dbReference type="InterPro" id="IPR051691">
    <property type="entry name" value="Metab_Enz_Cyan_OpOx_G3PDH"/>
</dbReference>
<dbReference type="AlphaFoldDB" id="A0A0P1ETR7"/>
<keyword evidence="1 4" id="KW-0560">Oxidoreductase</keyword>
<dbReference type="SUPFAM" id="SSF51905">
    <property type="entry name" value="FAD/NAD(P)-binding domain"/>
    <property type="match status" value="1"/>
</dbReference>
<feature type="domain" description="FAD/NAD(P)-binding" evidence="3">
    <location>
        <begin position="15"/>
        <end position="321"/>
    </location>
</feature>